<evidence type="ECO:0000313" key="2">
    <source>
        <dbReference type="Proteomes" id="UP000018957"/>
    </source>
</evidence>
<keyword evidence="2" id="KW-1185">Reference proteome</keyword>
<protein>
    <submittedName>
        <fullName evidence="1">Uncharacterized protein</fullName>
    </submittedName>
</protein>
<accession>W3V2A9</accession>
<evidence type="ECO:0000313" key="1">
    <source>
        <dbReference type="EMBL" id="ETS29270.1"/>
    </source>
</evidence>
<gene>
    <name evidence="1" type="ORF">PTE_04492</name>
</gene>
<dbReference type="PATRIC" id="fig|1004151.3.peg.4627"/>
<sequence>MAFNRKSLTIKNELKRNPHGEEYYPNKRGLKRFLAGYFRKKTVKIT</sequence>
<dbReference type="EMBL" id="AYSJ01000017">
    <property type="protein sequence ID" value="ETS29270.1"/>
    <property type="molecule type" value="Genomic_DNA"/>
</dbReference>
<comment type="caution">
    <text evidence="1">The sequence shown here is derived from an EMBL/GenBank/DDBJ whole genome shotgun (WGS) entry which is preliminary data.</text>
</comment>
<organism evidence="1 2">
    <name type="scientific">Photorhabdus khanii NC19</name>
    <dbReference type="NCBI Taxonomy" id="1004151"/>
    <lineage>
        <taxon>Bacteria</taxon>
        <taxon>Pseudomonadati</taxon>
        <taxon>Pseudomonadota</taxon>
        <taxon>Gammaproteobacteria</taxon>
        <taxon>Enterobacterales</taxon>
        <taxon>Morganellaceae</taxon>
        <taxon>Photorhabdus</taxon>
    </lineage>
</organism>
<name>W3V2A9_9GAMM</name>
<dbReference type="Proteomes" id="UP000018957">
    <property type="component" value="Unassembled WGS sequence"/>
</dbReference>
<proteinExistence type="predicted"/>
<reference evidence="1 2" key="1">
    <citation type="submission" date="2013-11" db="EMBL/GenBank/DDBJ databases">
        <title>Elucidation of the Photorhabdus temperata genome and generation of transposon mutant library to identify motility mutants.</title>
        <authorList>
            <person name="Hurst S.G.IV."/>
            <person name="Micheals B."/>
            <person name="Abebe-Akele F."/>
            <person name="Rowedder H."/>
            <person name="Bullock H."/>
            <person name="Jackobeck R."/>
            <person name="Janicki E."/>
            <person name="Tisa L.S."/>
        </authorList>
    </citation>
    <scope>NUCLEOTIDE SEQUENCE [LARGE SCALE GENOMIC DNA]</scope>
    <source>
        <strain evidence="1 2">NC19</strain>
    </source>
</reference>
<dbReference type="AlphaFoldDB" id="W3V2A9"/>